<dbReference type="EMBL" id="MLAK01001004">
    <property type="protein sequence ID" value="OHS99433.1"/>
    <property type="molecule type" value="Genomic_DNA"/>
</dbReference>
<name>A0A1J4JL84_9EUKA</name>
<proteinExistence type="predicted"/>
<dbReference type="GeneID" id="94828940"/>
<keyword evidence="2" id="KW-1185">Reference proteome</keyword>
<protein>
    <submittedName>
        <fullName evidence="1">Uncharacterized protein</fullName>
    </submittedName>
</protein>
<reference evidence="1" key="1">
    <citation type="submission" date="2016-10" db="EMBL/GenBank/DDBJ databases">
        <authorList>
            <person name="Benchimol M."/>
            <person name="Almeida L.G."/>
            <person name="Vasconcelos A.T."/>
            <person name="Perreira-Neves A."/>
            <person name="Rosa I.A."/>
            <person name="Tasca T."/>
            <person name="Bogo M.R."/>
            <person name="de Souza W."/>
        </authorList>
    </citation>
    <scope>NUCLEOTIDE SEQUENCE [LARGE SCALE GENOMIC DNA]</scope>
    <source>
        <strain evidence="1">K</strain>
    </source>
</reference>
<gene>
    <name evidence="1" type="ORF">TRFO_08352</name>
</gene>
<dbReference type="RefSeq" id="XP_068352570.1">
    <property type="nucleotide sequence ID" value="XM_068494236.1"/>
</dbReference>
<dbReference type="Proteomes" id="UP000179807">
    <property type="component" value="Unassembled WGS sequence"/>
</dbReference>
<organism evidence="1 2">
    <name type="scientific">Tritrichomonas foetus</name>
    <dbReference type="NCBI Taxonomy" id="1144522"/>
    <lineage>
        <taxon>Eukaryota</taxon>
        <taxon>Metamonada</taxon>
        <taxon>Parabasalia</taxon>
        <taxon>Tritrichomonadida</taxon>
        <taxon>Tritrichomonadidae</taxon>
        <taxon>Tritrichomonas</taxon>
    </lineage>
</organism>
<accession>A0A1J4JL84</accession>
<sequence>MKIEYFIFSISKSPYLFNQHRVNCLNSVLLFSISYRTFYYPKMQQQLILFQSVLTSLLESFSPQFNQVISEYDKYSSLENQKTKISKSKIIKIFEKFPRKAAGYSDIVKTLMETAACNPTDILRFCGKMMKDTLTFSVNTPLNYVYSNNHDYDPSNKHHFVIFYYFSTFLLTDLIHSIVLHYKCSKSFNLLARVGLAIGVSKMLVLEVDKIIINQWAVIFSIISEFSCQELTDIFPSFPDPHIALQIMKYVRLDQSEIEAEKFIPQVISVLQKLHRKKQILSEDLENVSNLIISVKINDDFFAKIFEIAYSYRSDKDVGLGAAILCMVMIQKWPKKKSLLSHFIEKRIFHKTDNKNALLHAIKGLRLYIYGSQIAPEWYFWSWGENTRVDPIDFISWSSLDELNVNDTDYFSKIFLKYYFMKINYQIEWNELEQLSEIILHLASINFKSFVQKITPIFLKLKDDDCRFVAFVKTIKEINSTDFIKKAISNIDIEILNDFNSIIHEKLLNSLLKYDKDSSVDSVVFDAKDLLATNHIHESDTQIEEILEDWKINEFTATPYVLHETEYNEGDTSLYPQLSSALQFILTDEDYQNPEILEKLIEMSYDHNRSVSSTAFSLCKNISKQQNTTISMLSALVFEIHNRMTPEALFVIETILFFVLSSAEASKITDKTLFKLEYEAFFCMCSAYPMVRHLAFHILRKINHMLNNKGLLYFVASNQQAIENAVKTTVISYAPPKNPIPQEILDDSVLKFENDSSFTTNSAVYDDDEDSISESSVSMSTSFLQSNRFSVHLEKVHRLSELRQARENKRIVPSQSIIKFDICLLSHYYGLWLIFIKQIMNVVIEINYTPLIFNIDQQIDIRLDRHTSTENLNIDENPSLDTENEKDSNILIAPKFTNVKVSPSSIGSLIPCLSTLYYYPSLHKYKKISNSDQFEPLKKDDRSDKRRHLCKILKKWLDSDQKWLNDVAISCIELIHFSLVPKVIKLLTQVKKDLFSDSIHAISIVLKSPDISDKFLRAQIKYLINFISNAQYTISELGLNGPRMISWTPEKEADSVSHQRMIQDFCIICEIAFSNFKVELLESIWPQDQRQVTSRFFINWLTTKSPFLETVRLYSSRALASIVKLGPIFTDSLLFDSNIASLFGQIDLIGLDVLKPLLSFHYEQLLNNFIHAFFFEKFPISDHYFRAIIENITEQHSHYSSLLSGPLLFLGLVSAQISNPYSHQFIERFLRTVGPMNQVKDVEIMIETIQTTPPQEVLPTFFKYATEAVFATFFKIVKRNDLLISIKDIVDAITPWLKQIRLLPSQLTCAQGVSNMFAFFTPYQFLVNLMEATENVPPEQFCFMASIWIELLKTQDHTHLIPEFIISWGNQMTMRAMYSVLLHSKPIQMCQKAILSYSFSYYFHSTIYYNNSFDQKNNLQNSTNSMNKNIMNSINKIVSFKLTKTKSYINKGDLKNPNILQNTSSSKQINFPIHDQITRSRDNNDFIDISDISDSYMNNNDQSSDQTPKFHINIYSDFEKELWMTSLLIPLLKNNWEIVKPRIPYLLHFSLLFRDTIPHLFAMLCEKFDIDYPDPSYEIMHLNETLHKFIRIMKNSDDPKALATWADEALKWVFGSPSLRYAALSFYIYLKIDSISANIISIDGVLINSIIRTVSYHLSQYHSEDEDLITLLVSCSFEFARMHYNIDLNLAFAYCSCFLDCRPFVENSLVKALPVFKAAMNDPNLINYVKSSLISIIRPTITKLEHDSQCRKSFGECIAKYNSEEMKTIIVPLKKANPAFFSDLPNAQEILEKASISSLCKALAHFSLMMTTASHNLLNCIFEVSAFIVNKVVDDNNKYPLARIYINAIRNISSCPKAIEFIKTIAVKQPTVVGIKLIDVYEWNRSIENVSRNLEHCVKPVDIPPATLTDCPNYQSVIQFLYTDVPPKILPYETSRELIDNLKKVQRPSTSRRAFALPKAPLAQKVPLTRAVIKPMAVQNNELASLNSSESAWGPILHPEKLVIKPDDFIIQKTTESAVSRLDFFADTKKSPSMTLPQLRRQGTDEKSS</sequence>
<comment type="caution">
    <text evidence="1">The sequence shown here is derived from an EMBL/GenBank/DDBJ whole genome shotgun (WGS) entry which is preliminary data.</text>
</comment>
<evidence type="ECO:0000313" key="2">
    <source>
        <dbReference type="Proteomes" id="UP000179807"/>
    </source>
</evidence>
<dbReference type="VEuPathDB" id="TrichDB:TRFO_08352"/>
<evidence type="ECO:0000313" key="1">
    <source>
        <dbReference type="EMBL" id="OHS99433.1"/>
    </source>
</evidence>